<feature type="compositionally biased region" description="Basic and acidic residues" evidence="1">
    <location>
        <begin position="720"/>
        <end position="730"/>
    </location>
</feature>
<reference evidence="2" key="1">
    <citation type="submission" date="2022-07" db="EMBL/GenBank/DDBJ databases">
        <title>Evaluation of T. orientalis genome assembly methods using nanopore sequencing and analysis of variation between genomes.</title>
        <authorList>
            <person name="Yam J."/>
            <person name="Micallef M.L."/>
            <person name="Liu M."/>
            <person name="Djordjevic S.P."/>
            <person name="Bogema D.R."/>
            <person name="Jenkins C."/>
        </authorList>
    </citation>
    <scope>NUCLEOTIDE SEQUENCE</scope>
    <source>
        <strain evidence="2">Fish Creek</strain>
    </source>
</reference>
<feature type="compositionally biased region" description="Low complexity" evidence="1">
    <location>
        <begin position="755"/>
        <end position="783"/>
    </location>
</feature>
<organism evidence="2 3">
    <name type="scientific">Theileria orientalis</name>
    <dbReference type="NCBI Taxonomy" id="68886"/>
    <lineage>
        <taxon>Eukaryota</taxon>
        <taxon>Sar</taxon>
        <taxon>Alveolata</taxon>
        <taxon>Apicomplexa</taxon>
        <taxon>Aconoidasida</taxon>
        <taxon>Piroplasmida</taxon>
        <taxon>Theileriidae</taxon>
        <taxon>Theileria</taxon>
    </lineage>
</organism>
<feature type="compositionally biased region" description="Polar residues" evidence="1">
    <location>
        <begin position="1"/>
        <end position="23"/>
    </location>
</feature>
<evidence type="ECO:0000313" key="2">
    <source>
        <dbReference type="EMBL" id="UKJ88448.2"/>
    </source>
</evidence>
<feature type="compositionally biased region" description="Basic and acidic residues" evidence="1">
    <location>
        <begin position="836"/>
        <end position="847"/>
    </location>
</feature>
<dbReference type="Proteomes" id="UP000244803">
    <property type="component" value="Chromosome 1"/>
</dbReference>
<feature type="compositionally biased region" description="Polar residues" evidence="1">
    <location>
        <begin position="784"/>
        <end position="810"/>
    </location>
</feature>
<sequence length="1109" mass="124363">MKSYSGDSNGQITFNPTSQNNKVHSSRNRVHISNRGSEENGRALSTYRTPLKGSSYHQRNSCRPNPENSERHQENPRKQHLNSENHHRETKLNGVVKEERATPESRTITNHTPAISNSFVLSEDCRKYEDDIGRLLHILSTGKSRSVMAVAKSLLRAVSEVQNTFHKTWILNVTPANSSNAAELNHNNGSHEIVDKVEFSILSRINDESNKIVTFYRYRELENYLEIFHSQEIPPVNRKYNDEELEEQLEILFSNINLRLQSITRYLYFLKSNSEDNIREVTEYHNRTGMVNEIASHNELSQIVPNLLQRSQSVDKLISLASSHNFIIYRLIFVITKIRNKFVRVSLFRKELDHLDVVVRLMADHCNLSRVLTIMEFKNDDMISLLGKLSVNARDTGAVLEWIISIRLEDYRQTYQMSVTTYSTDRTTREGNNVEYPAAFEEVQNEEVHPDDDFELIVDDPVEAEPLHVASTNVNNAHETINSVNYDTSDHMNDPSSDHLMVLMLLTGQEFAGLDSSSVEISSHSGQNEADANSVSFQDPEISVVDTAVHTHSVCEEQEIMDAAIVELSEASEPVNQRGDQTTLNNKRLGRSGNGMTRNHNGRGGKKSKAKNKAKGKKTVRTLVRVNSGQDGAMNSVMETNIYSQLIGQTSQAVPSECVEATDMPSGINDQGSISEGASDNVSPLGGVKTEVADRIDVDETPSTSASDQVRGAAPSTDEESSKDTERTPESDENQLSDVQPNRREPLSSDTISDVGSNVSSNGSTRRSTISSLSRNPSPESSLTSGRSTNSESQPQRVPPRQENSSTSPNGRRDRTSRENRAREQSSKSTETRAGQNRDRAARERQAPEPTPERLNNSEPVLNGYLYLQKVFKAKSVEPHTAVLNLLKLLNTQMGRNELSRNPIGDASVRHVLKTLERLEKNITATSWQLSSIAESIKVLEASTRNIILGQDEDGQIGKESKKLVCGMLHEWDSVSTRLHEVATESVKVNNTIESKNLRSDHLTRKLGHINNLLDCLMDNRSECIRKLKILSRRLVKMGSQPTAQPNGPDNNVDNHTSEETIDQVEAVPLTPDPNQRVLELLNFCLKEQMRSREMELEALYNGVNSIYI</sequence>
<feature type="compositionally biased region" description="Basic and acidic residues" evidence="1">
    <location>
        <begin position="811"/>
        <end position="826"/>
    </location>
</feature>
<gene>
    <name evidence="2" type="ORF">MACJ_000892</name>
</gene>
<dbReference type="EMBL" id="CP056065">
    <property type="protein sequence ID" value="UKJ88448.2"/>
    <property type="molecule type" value="Genomic_DNA"/>
</dbReference>
<accession>A0A976M4W0</accession>
<evidence type="ECO:0000256" key="1">
    <source>
        <dbReference type="SAM" id="MobiDB-lite"/>
    </source>
</evidence>
<protein>
    <submittedName>
        <fullName evidence="2">Uncharacterized protein</fullName>
    </submittedName>
</protein>
<feature type="compositionally biased region" description="Basic residues" evidence="1">
    <location>
        <begin position="600"/>
        <end position="618"/>
    </location>
</feature>
<feature type="region of interest" description="Disordered" evidence="1">
    <location>
        <begin position="572"/>
        <end position="618"/>
    </location>
</feature>
<feature type="compositionally biased region" description="Basic and acidic residues" evidence="1">
    <location>
        <begin position="68"/>
        <end position="103"/>
    </location>
</feature>
<dbReference type="AlphaFoldDB" id="A0A976M4W0"/>
<feature type="region of interest" description="Disordered" evidence="1">
    <location>
        <begin position="1"/>
        <end position="110"/>
    </location>
</feature>
<feature type="compositionally biased region" description="Polar residues" evidence="1">
    <location>
        <begin position="574"/>
        <end position="586"/>
    </location>
</feature>
<evidence type="ECO:0000313" key="3">
    <source>
        <dbReference type="Proteomes" id="UP000244803"/>
    </source>
</evidence>
<dbReference type="OrthoDB" id="4822at2759"/>
<feature type="compositionally biased region" description="Polar residues" evidence="1">
    <location>
        <begin position="55"/>
        <end position="67"/>
    </location>
</feature>
<feature type="compositionally biased region" description="Polar residues" evidence="1">
    <location>
        <begin position="668"/>
        <end position="682"/>
    </location>
</feature>
<name>A0A976M4W0_THEOR</name>
<feature type="region of interest" description="Disordered" evidence="1">
    <location>
        <begin position="662"/>
        <end position="859"/>
    </location>
</feature>
<proteinExistence type="predicted"/>